<feature type="signal peptide" evidence="3">
    <location>
        <begin position="1"/>
        <end position="19"/>
    </location>
</feature>
<evidence type="ECO:0000256" key="2">
    <source>
        <dbReference type="SAM" id="MobiDB-lite"/>
    </source>
</evidence>
<keyword evidence="3" id="KW-0732">Signal</keyword>
<proteinExistence type="predicted"/>
<feature type="chain" id="PRO_5045619112" description="Lipoprotein" evidence="3">
    <location>
        <begin position="20"/>
        <end position="414"/>
    </location>
</feature>
<protein>
    <recommendedName>
        <fullName evidence="6">Lipoprotein</fullName>
    </recommendedName>
</protein>
<keyword evidence="5" id="KW-1185">Reference proteome</keyword>
<evidence type="ECO:0000256" key="1">
    <source>
        <dbReference type="SAM" id="Coils"/>
    </source>
</evidence>
<feature type="coiled-coil region" evidence="1">
    <location>
        <begin position="358"/>
        <end position="385"/>
    </location>
</feature>
<evidence type="ECO:0000313" key="4">
    <source>
        <dbReference type="EMBL" id="PWK97325.1"/>
    </source>
</evidence>
<reference evidence="4 5" key="1">
    <citation type="submission" date="2018-05" db="EMBL/GenBank/DDBJ databases">
        <title>Animal gut microbial communities from fecal samples from Wisconsin, USA.</title>
        <authorList>
            <person name="Neumann A."/>
        </authorList>
    </citation>
    <scope>NUCLEOTIDE SEQUENCE [LARGE SCALE GENOMIC DNA]</scope>
    <source>
        <strain evidence="4 5">UWS4</strain>
    </source>
</reference>
<gene>
    <name evidence="4" type="ORF">B0H50_11546</name>
</gene>
<organism evidence="4 5">
    <name type="scientific">Hallerella porci</name>
    <dbReference type="NCBI Taxonomy" id="1945871"/>
    <lineage>
        <taxon>Bacteria</taxon>
        <taxon>Pseudomonadati</taxon>
        <taxon>Fibrobacterota</taxon>
        <taxon>Fibrobacteria</taxon>
        <taxon>Fibrobacterales</taxon>
        <taxon>Fibrobacteraceae</taxon>
        <taxon>Hallerella</taxon>
    </lineage>
</organism>
<dbReference type="PROSITE" id="PS51257">
    <property type="entry name" value="PROKAR_LIPOPROTEIN"/>
    <property type="match status" value="1"/>
</dbReference>
<evidence type="ECO:0000256" key="3">
    <source>
        <dbReference type="SAM" id="SignalP"/>
    </source>
</evidence>
<comment type="caution">
    <text evidence="4">The sequence shown here is derived from an EMBL/GenBank/DDBJ whole genome shotgun (WGS) entry which is preliminary data.</text>
</comment>
<feature type="compositionally biased region" description="Basic and acidic residues" evidence="2">
    <location>
        <begin position="41"/>
        <end position="57"/>
    </location>
</feature>
<feature type="compositionally biased region" description="Low complexity" evidence="2">
    <location>
        <begin position="58"/>
        <end position="72"/>
    </location>
</feature>
<feature type="compositionally biased region" description="Polar residues" evidence="2">
    <location>
        <begin position="90"/>
        <end position="101"/>
    </location>
</feature>
<evidence type="ECO:0008006" key="6">
    <source>
        <dbReference type="Google" id="ProtNLM"/>
    </source>
</evidence>
<feature type="compositionally biased region" description="Basic and acidic residues" evidence="2">
    <location>
        <begin position="78"/>
        <end position="89"/>
    </location>
</feature>
<dbReference type="Proteomes" id="UP000245523">
    <property type="component" value="Unassembled WGS sequence"/>
</dbReference>
<name>A0ABX5LND0_9BACT</name>
<dbReference type="EMBL" id="QGHD01000015">
    <property type="protein sequence ID" value="PWK97325.1"/>
    <property type="molecule type" value="Genomic_DNA"/>
</dbReference>
<keyword evidence="1" id="KW-0175">Coiled coil</keyword>
<evidence type="ECO:0000313" key="5">
    <source>
        <dbReference type="Proteomes" id="UP000245523"/>
    </source>
</evidence>
<accession>A0ABX5LND0</accession>
<feature type="region of interest" description="Disordered" evidence="2">
    <location>
        <begin position="36"/>
        <end position="106"/>
    </location>
</feature>
<sequence>MKYIHLGILLGIFFFTACAGTKTATNPNAISDEVSASAEKISAENDSEKIDIEKSKTEISSSSEMEKSSSSSVVGFDSAEKIPEPKKSQPMDSSKTQNISTEKLPEENENVRVQNVADIYVEIPRLAQEALSRADSFYVAGNLDSAAVIVEKFSVLNPLWNEWQHQAQSLSEKIQTNRTAKASELERTFIDLVNANARRADYADVKIITDAIAESSPNDSLKNFADSLLQLAYARTFQKVKSERDSALALAKEKANFDFAEQKISELIRRYPDYIDTLNLQNAILKIAAMRQENASVSADYWKTHDPQKILAEAKKFAQNKKWNEAKSAYQKLKTSNLRGDALRGIEEIENAYCQEKRQKATQLFAESRNKKSNAQEKLQKAIAELDACLEFAPDFKDRKTVLENKNFLQAEIK</sequence>